<proteinExistence type="predicted"/>
<evidence type="ECO:0000313" key="4">
    <source>
        <dbReference type="Proteomes" id="UP001190700"/>
    </source>
</evidence>
<gene>
    <name evidence="3" type="ORF">CYMTET_51213</name>
</gene>
<protein>
    <recommendedName>
        <fullName evidence="2">Band 7 domain-containing protein</fullName>
    </recommendedName>
</protein>
<comment type="caution">
    <text evidence="3">The sequence shown here is derived from an EMBL/GenBank/DDBJ whole genome shotgun (WGS) entry which is preliminary data.</text>
</comment>
<dbReference type="SMART" id="SM00244">
    <property type="entry name" value="PHB"/>
    <property type="match status" value="1"/>
</dbReference>
<feature type="coiled-coil region" evidence="1">
    <location>
        <begin position="365"/>
        <end position="392"/>
    </location>
</feature>
<dbReference type="EMBL" id="LGRX02034100">
    <property type="protein sequence ID" value="KAK3238810.1"/>
    <property type="molecule type" value="Genomic_DNA"/>
</dbReference>
<dbReference type="Gene3D" id="3.30.479.30">
    <property type="entry name" value="Band 7 domain"/>
    <property type="match status" value="1"/>
</dbReference>
<reference evidence="3 4" key="1">
    <citation type="journal article" date="2015" name="Genome Biol. Evol.">
        <title>Comparative Genomics of a Bacterivorous Green Alga Reveals Evolutionary Causalities and Consequences of Phago-Mixotrophic Mode of Nutrition.</title>
        <authorList>
            <person name="Burns J.A."/>
            <person name="Paasch A."/>
            <person name="Narechania A."/>
            <person name="Kim E."/>
        </authorList>
    </citation>
    <scope>NUCLEOTIDE SEQUENCE [LARGE SCALE GENOMIC DNA]</scope>
    <source>
        <strain evidence="3 4">PLY_AMNH</strain>
    </source>
</reference>
<evidence type="ECO:0000313" key="3">
    <source>
        <dbReference type="EMBL" id="KAK3238810.1"/>
    </source>
</evidence>
<dbReference type="InterPro" id="IPR036013">
    <property type="entry name" value="Band_7/SPFH_dom_sf"/>
</dbReference>
<dbReference type="Pfam" id="PF01145">
    <property type="entry name" value="Band_7"/>
    <property type="match status" value="1"/>
</dbReference>
<evidence type="ECO:0000256" key="1">
    <source>
        <dbReference type="SAM" id="Coils"/>
    </source>
</evidence>
<accession>A0AAE0ETZ0</accession>
<dbReference type="PANTHER" id="PTHR43327">
    <property type="entry name" value="STOMATIN-LIKE PROTEIN 2, MITOCHONDRIAL"/>
    <property type="match status" value="1"/>
</dbReference>
<sequence length="469" mass="53371">MRQGTKLVSVQIPSMDKAHELIGRIDQSGGIPLILLPARSSFAFYMSVPEGFYALNYESGKLKGVIKPGFHILSPLNKVQYLVSKQWTVFDSPVDTCTTKDHVSVDIDCIVVFRIRADGAETFVTKSSPSSLQMLMSDKIKESVRILARKKELVDIYSLSGNNEHVTGEMLLDLQNTFHEYGIEVKSVTITQVAIPVEHSKRLEDISWFTTREEDQKVSTEFQILESELKKEIAEKRESLRNERLYQENRLNVARTNKEKDVARIQQETKSELAQTEARTTSQVMNIKEQQDKVTSEFQYNRERKVAEIQSDMKAALEELYIGSSKFVKETAQETDVAVRKMRAEVDQTTTQQKAEMASATRERLAAAKFKEEELKAKALTLEAEVEKKISNMMTSKREYDLMIKQLQVMKSVVNNQQFLVMGESGTASKDHNIPYHGPSIVYETNILQEKVDHLQGILQTLAHAKHTL</sequence>
<dbReference type="Proteomes" id="UP001190700">
    <property type="component" value="Unassembled WGS sequence"/>
</dbReference>
<organism evidence="3 4">
    <name type="scientific">Cymbomonas tetramitiformis</name>
    <dbReference type="NCBI Taxonomy" id="36881"/>
    <lineage>
        <taxon>Eukaryota</taxon>
        <taxon>Viridiplantae</taxon>
        <taxon>Chlorophyta</taxon>
        <taxon>Pyramimonadophyceae</taxon>
        <taxon>Pyramimonadales</taxon>
        <taxon>Pyramimonadaceae</taxon>
        <taxon>Cymbomonas</taxon>
    </lineage>
</organism>
<evidence type="ECO:0000259" key="2">
    <source>
        <dbReference type="SMART" id="SM00244"/>
    </source>
</evidence>
<dbReference type="InterPro" id="IPR050710">
    <property type="entry name" value="Band7/mec-2_domain"/>
</dbReference>
<keyword evidence="1" id="KW-0175">Coiled coil</keyword>
<name>A0AAE0ETZ0_9CHLO</name>
<keyword evidence="4" id="KW-1185">Reference proteome</keyword>
<dbReference type="PANTHER" id="PTHR43327:SF9">
    <property type="entry name" value="BAND 7 DOMAIN-CONTAINING PROTEIN"/>
    <property type="match status" value="1"/>
</dbReference>
<dbReference type="AlphaFoldDB" id="A0AAE0ETZ0"/>
<dbReference type="InterPro" id="IPR001107">
    <property type="entry name" value="Band_7"/>
</dbReference>
<dbReference type="SUPFAM" id="SSF117892">
    <property type="entry name" value="Band 7/SPFH domain"/>
    <property type="match status" value="1"/>
</dbReference>
<feature type="domain" description="Band 7" evidence="2">
    <location>
        <begin position="43"/>
        <end position="207"/>
    </location>
</feature>